<dbReference type="PRINTS" id="PR00153">
    <property type="entry name" value="CSAPPISMRASE"/>
</dbReference>
<keyword evidence="16" id="KW-0472">Membrane</keyword>
<keyword evidence="16" id="KW-0812">Transmembrane</keyword>
<comment type="subcellular location">
    <subcellularLocation>
        <location evidence="2">Nucleus</location>
    </subcellularLocation>
</comment>
<evidence type="ECO:0000313" key="20">
    <source>
        <dbReference type="Proteomes" id="UP000648187"/>
    </source>
</evidence>
<keyword evidence="9" id="KW-0805">Transcription regulation</keyword>
<feature type="domain" description="C2H2-type" evidence="18">
    <location>
        <begin position="328"/>
        <end position="355"/>
    </location>
</feature>
<dbReference type="GO" id="GO:0003677">
    <property type="term" value="F:DNA binding"/>
    <property type="evidence" value="ECO:0007669"/>
    <property type="project" value="UniProtKB-KW"/>
</dbReference>
<evidence type="ECO:0000256" key="9">
    <source>
        <dbReference type="ARBA" id="ARBA00023015"/>
    </source>
</evidence>
<feature type="transmembrane region" description="Helical" evidence="16">
    <location>
        <begin position="598"/>
        <end position="619"/>
    </location>
</feature>
<evidence type="ECO:0000313" key="19">
    <source>
        <dbReference type="EMBL" id="KAF9415039.1"/>
    </source>
</evidence>
<dbReference type="InterPro" id="IPR002130">
    <property type="entry name" value="Cyclophilin-type_PPIase_dom"/>
</dbReference>
<keyword evidence="5" id="KW-0479">Metal-binding</keyword>
<protein>
    <recommendedName>
        <fullName evidence="4">peptidylprolyl isomerase</fullName>
        <ecNumber evidence="4">5.2.1.8</ecNumber>
    </recommendedName>
</protein>
<evidence type="ECO:0000256" key="13">
    <source>
        <dbReference type="ARBA" id="ARBA00023235"/>
    </source>
</evidence>
<feature type="domain" description="C2H2-type" evidence="18">
    <location>
        <begin position="301"/>
        <end position="328"/>
    </location>
</feature>
<dbReference type="InterPro" id="IPR013087">
    <property type="entry name" value="Znf_C2H2_type"/>
</dbReference>
<evidence type="ECO:0000256" key="5">
    <source>
        <dbReference type="ARBA" id="ARBA00022723"/>
    </source>
</evidence>
<name>A0A835GGG2_SPOEX</name>
<evidence type="ECO:0000256" key="11">
    <source>
        <dbReference type="ARBA" id="ARBA00023125"/>
    </source>
</evidence>
<evidence type="ECO:0000256" key="3">
    <source>
        <dbReference type="ARBA" id="ARBA00006991"/>
    </source>
</evidence>
<evidence type="ECO:0000259" key="17">
    <source>
        <dbReference type="PROSITE" id="PS50072"/>
    </source>
</evidence>
<evidence type="ECO:0000256" key="12">
    <source>
        <dbReference type="ARBA" id="ARBA00023163"/>
    </source>
</evidence>
<keyword evidence="10" id="KW-0697">Rotamase</keyword>
<dbReference type="PANTHER" id="PTHR47772">
    <property type="entry name" value="ZINC FINGER PROTEIN 200"/>
    <property type="match status" value="1"/>
</dbReference>
<dbReference type="Gene3D" id="2.40.100.10">
    <property type="entry name" value="Cyclophilin-like"/>
    <property type="match status" value="1"/>
</dbReference>
<evidence type="ECO:0000256" key="7">
    <source>
        <dbReference type="ARBA" id="ARBA00022771"/>
    </source>
</evidence>
<evidence type="ECO:0000256" key="15">
    <source>
        <dbReference type="PROSITE-ProRule" id="PRU00042"/>
    </source>
</evidence>
<evidence type="ECO:0000256" key="14">
    <source>
        <dbReference type="ARBA" id="ARBA00023242"/>
    </source>
</evidence>
<accession>A0A835GGG2</accession>
<evidence type="ECO:0000256" key="6">
    <source>
        <dbReference type="ARBA" id="ARBA00022737"/>
    </source>
</evidence>
<feature type="domain" description="C2H2-type" evidence="18">
    <location>
        <begin position="153"/>
        <end position="180"/>
    </location>
</feature>
<dbReference type="InterPro" id="IPR050636">
    <property type="entry name" value="C2H2-ZF_domain-containing"/>
</dbReference>
<dbReference type="AlphaFoldDB" id="A0A835GGG2"/>
<keyword evidence="11" id="KW-0238">DNA-binding</keyword>
<dbReference type="FunFam" id="2.40.100.10:FF:000025">
    <property type="entry name" value="Peptidyl-prolyl cis-trans isomerase CYP19-2"/>
    <property type="match status" value="1"/>
</dbReference>
<dbReference type="Gene3D" id="3.30.160.60">
    <property type="entry name" value="Classic Zinc Finger"/>
    <property type="match status" value="7"/>
</dbReference>
<feature type="domain" description="C2H2-type" evidence="18">
    <location>
        <begin position="109"/>
        <end position="131"/>
    </location>
</feature>
<dbReference type="Pfam" id="PF00160">
    <property type="entry name" value="Pro_isomerase"/>
    <property type="match status" value="1"/>
</dbReference>
<dbReference type="PANTHER" id="PTHR47772:SF15">
    <property type="entry name" value="REDUCED EXPRESSION 2-RELATED"/>
    <property type="match status" value="1"/>
</dbReference>
<sequence>SIDEDIFVCGTCKTVFNSLQIFLEHKRLKCSNIVLEERYSNIDLIQPTSLGDSFPENIPTLQQSEELPEPLPGADQSWPKDLTCTTCKKKFKKVRTLMAHMKTHSEKPYQCPICGRCFIQNSHLQRHITSHRIWPDGLRETTSQTPEEELLSYTCSYCNLVLVNYSQYRAHLKNHLSLKKYKCIQGECVEFFETVESLLHHVSVIHERPVYICHLCSSTFNSLEDIATHLQSDNDGCKESQKKVNVFKCSQCDARFRKSEKLTLHLLTENHNKICIHCNKTFASDKRLRLHLQIHRKLKPFQCNICNSSFHMKKYLSTHMLKHGNRQFKCSVCKYTFKRHDLLQRHMKLHQAKKMLKCPFKDALDCKKEFSRTDKLKSHIKCHTKHIALHARPKKAPHENVTELDVKSSFISDARQFRVTDQVFFEITSEDKVLGRVVIGLFGDLAPKAVKNFKVLASKGINGKSYKGTSFTRIIKRFMVQGGDVEADDGTGSISIYGETFHDENLDTQHSGAGFVSMANKGPDTNGCQFIITTTGTPWLDHLHTVVGKVVDGQNVVHMLEHTPTDVDDRPLLHVYISDCGLVPTLEPYYISDDPYDLWAWIKASAVPLTMSFSILGFFQWMMRKMEI</sequence>
<dbReference type="EC" id="5.2.1.8" evidence="4"/>
<dbReference type="Proteomes" id="UP000648187">
    <property type="component" value="Unassembled WGS sequence"/>
</dbReference>
<evidence type="ECO:0000256" key="4">
    <source>
        <dbReference type="ARBA" id="ARBA00013194"/>
    </source>
</evidence>
<evidence type="ECO:0000256" key="10">
    <source>
        <dbReference type="ARBA" id="ARBA00023110"/>
    </source>
</evidence>
<keyword evidence="14" id="KW-0539">Nucleus</keyword>
<keyword evidence="13" id="KW-0413">Isomerase</keyword>
<dbReference type="Pfam" id="PF00096">
    <property type="entry name" value="zf-C2H2"/>
    <property type="match status" value="5"/>
</dbReference>
<evidence type="ECO:0000259" key="18">
    <source>
        <dbReference type="PROSITE" id="PS50157"/>
    </source>
</evidence>
<proteinExistence type="inferred from homology"/>
<gene>
    <name evidence="19" type="ORF">HW555_007195</name>
</gene>
<dbReference type="EMBL" id="JACKWZ010000119">
    <property type="protein sequence ID" value="KAF9415039.1"/>
    <property type="molecule type" value="Genomic_DNA"/>
</dbReference>
<dbReference type="GO" id="GO:0005634">
    <property type="term" value="C:nucleus"/>
    <property type="evidence" value="ECO:0007669"/>
    <property type="project" value="UniProtKB-SubCell"/>
</dbReference>
<dbReference type="SUPFAM" id="SSF50891">
    <property type="entry name" value="Cyclophilin-like"/>
    <property type="match status" value="1"/>
</dbReference>
<dbReference type="SUPFAM" id="SSF57667">
    <property type="entry name" value="beta-beta-alpha zinc fingers"/>
    <property type="match status" value="5"/>
</dbReference>
<evidence type="ECO:0000256" key="2">
    <source>
        <dbReference type="ARBA" id="ARBA00004123"/>
    </source>
</evidence>
<dbReference type="GO" id="GO:0003755">
    <property type="term" value="F:peptidyl-prolyl cis-trans isomerase activity"/>
    <property type="evidence" value="ECO:0007669"/>
    <property type="project" value="UniProtKB-KW"/>
</dbReference>
<dbReference type="FunFam" id="3.30.160.60:FF:001009">
    <property type="entry name" value="Zinc finger protein 26"/>
    <property type="match status" value="1"/>
</dbReference>
<comment type="caution">
    <text evidence="19">The sequence shown here is derived from an EMBL/GenBank/DDBJ whole genome shotgun (WGS) entry which is preliminary data.</text>
</comment>
<comment type="catalytic activity">
    <reaction evidence="1">
        <text>[protein]-peptidylproline (omega=180) = [protein]-peptidylproline (omega=0)</text>
        <dbReference type="Rhea" id="RHEA:16237"/>
        <dbReference type="Rhea" id="RHEA-COMP:10747"/>
        <dbReference type="Rhea" id="RHEA-COMP:10748"/>
        <dbReference type="ChEBI" id="CHEBI:83833"/>
        <dbReference type="ChEBI" id="CHEBI:83834"/>
        <dbReference type="EC" id="5.2.1.8"/>
    </reaction>
</comment>
<feature type="domain" description="C2H2-type" evidence="18">
    <location>
        <begin position="82"/>
        <end position="109"/>
    </location>
</feature>
<dbReference type="InterPro" id="IPR036236">
    <property type="entry name" value="Znf_C2H2_sf"/>
</dbReference>
<dbReference type="GO" id="GO:0008270">
    <property type="term" value="F:zinc ion binding"/>
    <property type="evidence" value="ECO:0007669"/>
    <property type="project" value="UniProtKB-KW"/>
</dbReference>
<keyword evidence="8" id="KW-0862">Zinc</keyword>
<evidence type="ECO:0000256" key="8">
    <source>
        <dbReference type="ARBA" id="ARBA00022833"/>
    </source>
</evidence>
<evidence type="ECO:0000256" key="16">
    <source>
        <dbReference type="SAM" id="Phobius"/>
    </source>
</evidence>
<evidence type="ECO:0000256" key="1">
    <source>
        <dbReference type="ARBA" id="ARBA00000971"/>
    </source>
</evidence>
<keyword evidence="16" id="KW-1133">Transmembrane helix</keyword>
<dbReference type="PROSITE" id="PS50072">
    <property type="entry name" value="CSA_PPIASE_2"/>
    <property type="match status" value="1"/>
</dbReference>
<keyword evidence="12" id="KW-0804">Transcription</keyword>
<dbReference type="SMART" id="SM00355">
    <property type="entry name" value="ZnF_C2H2"/>
    <property type="match status" value="11"/>
</dbReference>
<dbReference type="PROSITE" id="PS50157">
    <property type="entry name" value="ZINC_FINGER_C2H2_2"/>
    <property type="match status" value="8"/>
</dbReference>
<organism evidence="19 20">
    <name type="scientific">Spodoptera exigua</name>
    <name type="common">Beet armyworm</name>
    <name type="synonym">Noctua fulgens</name>
    <dbReference type="NCBI Taxonomy" id="7107"/>
    <lineage>
        <taxon>Eukaryota</taxon>
        <taxon>Metazoa</taxon>
        <taxon>Ecdysozoa</taxon>
        <taxon>Arthropoda</taxon>
        <taxon>Hexapoda</taxon>
        <taxon>Insecta</taxon>
        <taxon>Pterygota</taxon>
        <taxon>Neoptera</taxon>
        <taxon>Endopterygota</taxon>
        <taxon>Lepidoptera</taxon>
        <taxon>Glossata</taxon>
        <taxon>Ditrysia</taxon>
        <taxon>Noctuoidea</taxon>
        <taxon>Noctuidae</taxon>
        <taxon>Amphipyrinae</taxon>
        <taxon>Spodoptera</taxon>
    </lineage>
</organism>
<feature type="domain" description="C2H2-type" evidence="18">
    <location>
        <begin position="273"/>
        <end position="300"/>
    </location>
</feature>
<comment type="similarity">
    <text evidence="3">Belongs to the krueppel C2H2-type zinc-finger protein family.</text>
</comment>
<keyword evidence="7 15" id="KW-0863">Zinc-finger</keyword>
<feature type="domain" description="C2H2-type" evidence="18">
    <location>
        <begin position="247"/>
        <end position="271"/>
    </location>
</feature>
<reference evidence="19" key="1">
    <citation type="submission" date="2020-08" db="EMBL/GenBank/DDBJ databases">
        <title>Spodoptera exigua strain:BAW_Kor-Di-RS1 Genome sequencing and assembly.</title>
        <authorList>
            <person name="Kim J."/>
            <person name="Nam H.Y."/>
            <person name="Kwon M."/>
            <person name="Choi J.H."/>
            <person name="Cho S.R."/>
            <person name="Kim G.-H."/>
        </authorList>
    </citation>
    <scope>NUCLEOTIDE SEQUENCE</scope>
    <source>
        <strain evidence="19">BAW_Kor-Di-RS1</strain>
        <tissue evidence="19">Whole-body</tissue>
    </source>
</reference>
<dbReference type="PROSITE" id="PS00028">
    <property type="entry name" value="ZINC_FINGER_C2H2_1"/>
    <property type="match status" value="7"/>
</dbReference>
<feature type="domain" description="C2H2-type" evidence="18">
    <location>
        <begin position="356"/>
        <end position="388"/>
    </location>
</feature>
<feature type="non-terminal residue" evidence="19">
    <location>
        <position position="1"/>
    </location>
</feature>
<dbReference type="InterPro" id="IPR029000">
    <property type="entry name" value="Cyclophilin-like_dom_sf"/>
</dbReference>
<keyword evidence="6" id="KW-0677">Repeat</keyword>
<keyword evidence="20" id="KW-1185">Reference proteome</keyword>
<feature type="domain" description="PPIase cyclophilin-type" evidence="17">
    <location>
        <begin position="424"/>
        <end position="582"/>
    </location>
</feature>